<name>A0A5S5AVF2_9FIRM</name>
<keyword evidence="7" id="KW-1185">Reference proteome</keyword>
<keyword evidence="2 4" id="KW-0238">DNA-binding</keyword>
<gene>
    <name evidence="4" type="primary">whiA</name>
    <name evidence="6" type="ORF">LZ11_00987</name>
</gene>
<keyword evidence="1 4" id="KW-0132">Cell division</keyword>
<dbReference type="EMBL" id="VNHO01000008">
    <property type="protein sequence ID" value="TYP56708.1"/>
    <property type="molecule type" value="Genomic_DNA"/>
</dbReference>
<dbReference type="OrthoDB" id="401278at2"/>
<dbReference type="NCBIfam" id="TIGR00647">
    <property type="entry name" value="DNA_bind_WhiA"/>
    <property type="match status" value="1"/>
</dbReference>
<dbReference type="GO" id="GO:0043937">
    <property type="term" value="P:regulation of sporulation"/>
    <property type="evidence" value="ECO:0007669"/>
    <property type="project" value="InterPro"/>
</dbReference>
<comment type="function">
    <text evidence="4">Involved in cell division and chromosome segregation.</text>
</comment>
<dbReference type="Gene3D" id="3.10.28.10">
    <property type="entry name" value="Homing endonucleases"/>
    <property type="match status" value="1"/>
</dbReference>
<proteinExistence type="inferred from homology"/>
<dbReference type="InterPro" id="IPR027434">
    <property type="entry name" value="Homing_endonucl"/>
</dbReference>
<dbReference type="Proteomes" id="UP000322294">
    <property type="component" value="Unassembled WGS sequence"/>
</dbReference>
<evidence type="ECO:0000256" key="3">
    <source>
        <dbReference type="ARBA" id="ARBA00023306"/>
    </source>
</evidence>
<comment type="caution">
    <text evidence="6">The sequence shown here is derived from an EMBL/GenBank/DDBJ whole genome shotgun (WGS) entry which is preliminary data.</text>
</comment>
<evidence type="ECO:0000256" key="4">
    <source>
        <dbReference type="HAMAP-Rule" id="MF_01420"/>
    </source>
</evidence>
<accession>A0A5S5AVF2</accession>
<dbReference type="SUPFAM" id="SSF55608">
    <property type="entry name" value="Homing endonucleases"/>
    <property type="match status" value="1"/>
</dbReference>
<comment type="similarity">
    <text evidence="4">Belongs to the WhiA family.</text>
</comment>
<reference evidence="6 7" key="1">
    <citation type="submission" date="2019-07" db="EMBL/GenBank/DDBJ databases">
        <title>Genomic Encyclopedia of Type Strains, Phase I: the one thousand microbial genomes (KMG-I) project.</title>
        <authorList>
            <person name="Kyrpides N."/>
        </authorList>
    </citation>
    <scope>NUCLEOTIDE SEQUENCE [LARGE SCALE GENOMIC DNA]</scope>
    <source>
        <strain evidence="6 7">DSM 16647</strain>
    </source>
</reference>
<protein>
    <recommendedName>
        <fullName evidence="4">Probable cell division protein WhiA</fullName>
    </recommendedName>
</protein>
<keyword evidence="3 4" id="KW-0131">Cell cycle</keyword>
<dbReference type="InterPro" id="IPR004042">
    <property type="entry name" value="Intein_endonuc_central"/>
</dbReference>
<dbReference type="InterPro" id="IPR039518">
    <property type="entry name" value="WhiA_LAGLIDADG_dom"/>
</dbReference>
<dbReference type="GO" id="GO:0003677">
    <property type="term" value="F:DNA binding"/>
    <property type="evidence" value="ECO:0007669"/>
    <property type="project" value="UniProtKB-UniRule"/>
</dbReference>
<dbReference type="GO" id="GO:0051301">
    <property type="term" value="P:cell division"/>
    <property type="evidence" value="ECO:0007669"/>
    <property type="project" value="UniProtKB-UniRule"/>
</dbReference>
<dbReference type="InterPro" id="IPR023054">
    <property type="entry name" value="Sporulation_regulator_WhiA_C"/>
</dbReference>
<evidence type="ECO:0000313" key="7">
    <source>
        <dbReference type="Proteomes" id="UP000322294"/>
    </source>
</evidence>
<dbReference type="PANTHER" id="PTHR37307">
    <property type="entry name" value="CELL DIVISION PROTEIN WHIA-RELATED"/>
    <property type="match status" value="1"/>
</dbReference>
<dbReference type="GO" id="GO:0004519">
    <property type="term" value="F:endonuclease activity"/>
    <property type="evidence" value="ECO:0007669"/>
    <property type="project" value="InterPro"/>
</dbReference>
<sequence>MSFSSEVKEELSRISAERYCELAELAALLRMSGSIHIAGGRNPINIKVHTESASTARRFIQLLKKFIEAEVEIIVTKEKLKKHNLYVVTASSPDMGEFLEKIGVLLVSRDRFHIKDTIKSALIRKRCCRKAYLRGAFLGSGSISDPKGPYHMEFVAAGKEQAESLARLINSFGLNAKVAVRKGTFVVYLKNGDDIRDLLGLMGANESLLKFEDIRVLKEMRNSVNRLVNCETANLNKTVNTAIRQIEMINLLKESGVFEHLSPGLRQLAELRLKHPDLSLKELGQMMTPPLGKSGVNHRLKKLEAIAEKVKYKKEEDFNV</sequence>
<evidence type="ECO:0000313" key="6">
    <source>
        <dbReference type="EMBL" id="TYP56708.1"/>
    </source>
</evidence>
<evidence type="ECO:0000259" key="5">
    <source>
        <dbReference type="PROSITE" id="PS50819"/>
    </source>
</evidence>
<dbReference type="InterPro" id="IPR003802">
    <property type="entry name" value="Sporulation_regulator_WhiA"/>
</dbReference>
<feature type="domain" description="DOD-type homing endonuclease" evidence="5">
    <location>
        <begin position="130"/>
        <end position="174"/>
    </location>
</feature>
<dbReference type="HAMAP" id="MF_01420">
    <property type="entry name" value="HTH_type_WhiA"/>
    <property type="match status" value="1"/>
</dbReference>
<dbReference type="PANTHER" id="PTHR37307:SF1">
    <property type="entry name" value="CELL DIVISION PROTEIN WHIA-RELATED"/>
    <property type="match status" value="1"/>
</dbReference>
<dbReference type="InterPro" id="IPR018478">
    <property type="entry name" value="Sporu_reg_WhiA_N_dom"/>
</dbReference>
<evidence type="ECO:0000256" key="1">
    <source>
        <dbReference type="ARBA" id="ARBA00022618"/>
    </source>
</evidence>
<dbReference type="Pfam" id="PF02650">
    <property type="entry name" value="HTH_WhiA"/>
    <property type="match status" value="1"/>
</dbReference>
<dbReference type="PROSITE" id="PS50819">
    <property type="entry name" value="INTEIN_ENDONUCLEASE"/>
    <property type="match status" value="1"/>
</dbReference>
<organism evidence="6 7">
    <name type="scientific">Thermosediminibacter litoriperuensis</name>
    <dbReference type="NCBI Taxonomy" id="291989"/>
    <lineage>
        <taxon>Bacteria</taxon>
        <taxon>Bacillati</taxon>
        <taxon>Bacillota</taxon>
        <taxon>Clostridia</taxon>
        <taxon>Thermosediminibacterales</taxon>
        <taxon>Thermosediminibacteraceae</taxon>
        <taxon>Thermosediminibacter</taxon>
    </lineage>
</organism>
<dbReference type="AlphaFoldDB" id="A0A5S5AVF2"/>
<dbReference type="Pfam" id="PF14527">
    <property type="entry name" value="LAGLIDADG_WhiA"/>
    <property type="match status" value="1"/>
</dbReference>
<dbReference type="Pfam" id="PF10298">
    <property type="entry name" value="WhiA_N"/>
    <property type="match status" value="1"/>
</dbReference>
<evidence type="ECO:0000256" key="2">
    <source>
        <dbReference type="ARBA" id="ARBA00023125"/>
    </source>
</evidence>